<keyword evidence="2" id="KW-1185">Reference proteome</keyword>
<name>A0ACB8DAL8_DERSI</name>
<evidence type="ECO:0000313" key="1">
    <source>
        <dbReference type="EMBL" id="KAH7965090.1"/>
    </source>
</evidence>
<evidence type="ECO:0000313" key="2">
    <source>
        <dbReference type="Proteomes" id="UP000821865"/>
    </source>
</evidence>
<dbReference type="Proteomes" id="UP000821865">
    <property type="component" value="Chromosome 2"/>
</dbReference>
<proteinExistence type="predicted"/>
<reference evidence="1" key="1">
    <citation type="submission" date="2020-05" db="EMBL/GenBank/DDBJ databases">
        <title>Large-scale comparative analyses of tick genomes elucidate their genetic diversity and vector capacities.</title>
        <authorList>
            <person name="Jia N."/>
            <person name="Wang J."/>
            <person name="Shi W."/>
            <person name="Du L."/>
            <person name="Sun Y."/>
            <person name="Zhan W."/>
            <person name="Jiang J."/>
            <person name="Wang Q."/>
            <person name="Zhang B."/>
            <person name="Ji P."/>
            <person name="Sakyi L.B."/>
            <person name="Cui X."/>
            <person name="Yuan T."/>
            <person name="Jiang B."/>
            <person name="Yang W."/>
            <person name="Lam T.T.-Y."/>
            <person name="Chang Q."/>
            <person name="Ding S."/>
            <person name="Wang X."/>
            <person name="Zhu J."/>
            <person name="Ruan X."/>
            <person name="Zhao L."/>
            <person name="Wei J."/>
            <person name="Que T."/>
            <person name="Du C."/>
            <person name="Cheng J."/>
            <person name="Dai P."/>
            <person name="Han X."/>
            <person name="Huang E."/>
            <person name="Gao Y."/>
            <person name="Liu J."/>
            <person name="Shao H."/>
            <person name="Ye R."/>
            <person name="Li L."/>
            <person name="Wei W."/>
            <person name="Wang X."/>
            <person name="Wang C."/>
            <person name="Yang T."/>
            <person name="Huo Q."/>
            <person name="Li W."/>
            <person name="Guo W."/>
            <person name="Chen H."/>
            <person name="Zhou L."/>
            <person name="Ni X."/>
            <person name="Tian J."/>
            <person name="Zhou Y."/>
            <person name="Sheng Y."/>
            <person name="Liu T."/>
            <person name="Pan Y."/>
            <person name="Xia L."/>
            <person name="Li J."/>
            <person name="Zhao F."/>
            <person name="Cao W."/>
        </authorList>
    </citation>
    <scope>NUCLEOTIDE SEQUENCE</scope>
    <source>
        <strain evidence="1">Dsil-2018</strain>
    </source>
</reference>
<protein>
    <submittedName>
        <fullName evidence="1">Uncharacterized protein</fullName>
    </submittedName>
</protein>
<accession>A0ACB8DAL8</accession>
<comment type="caution">
    <text evidence="1">The sequence shown here is derived from an EMBL/GenBank/DDBJ whole genome shotgun (WGS) entry which is preliminary data.</text>
</comment>
<dbReference type="EMBL" id="CM023471">
    <property type="protein sequence ID" value="KAH7965090.1"/>
    <property type="molecule type" value="Genomic_DNA"/>
</dbReference>
<sequence>MLYWVILCFVVPCAVIENYAPSLAGYLLASRERKLVSSVTPTLGTYWILKILMISQDLTGSAGWDLVSGRVLNLDNVTIGEIWLTMISTSCLIALVVAYLSQVLPWVTGIPRPFYFPLMRQARSAATFGTSPDYDEIEDFPPLARTGEASLQRQKSRSCSRGAPGSRGRSRFRGRSHSRAPVVRIAERNEIRGTWASKVITTVKTQQQQPQVKGGTNPEQIRGALVAQVQKENASLSSMVEQLRAEIAELRKEGETCSLPPPAPSPLPPPAVVADEITNAEVPMDAQSDTRATKKRALDKQARSEEDDFCTPFKDSLAEVKDALKQLTKAVASLNTRMAKLKKDVVKIQTDNAKPQIRRLVKSKYRYWFPATQDPQGGTVSPGDKFAGYFQLPPMDAIPVITVQGLTKDYGGVVAVYNVDLEVYEGLITVILGHNGAGKTTVLNTLTGVCSPTSGTVNVCGYDVIQSTAEARAYLSFCQQQDVFFADLTVWEHLAYFGAVVILDEPTCGLDPETRREIWDLFRSMRHECTLLISTHDMAEADILGDRVVVLAQGTVQCSGSPAFLKKAYGAGYRVHITRKPSVAFQLYDIMHIIKSTVPEAEVRRHRPSEVTVALHVLECAGFEHMFAQLEEQSDVLGIDSIGVSVATIQDVFVK</sequence>
<organism evidence="1 2">
    <name type="scientific">Dermacentor silvarum</name>
    <name type="common">Tick</name>
    <dbReference type="NCBI Taxonomy" id="543639"/>
    <lineage>
        <taxon>Eukaryota</taxon>
        <taxon>Metazoa</taxon>
        <taxon>Ecdysozoa</taxon>
        <taxon>Arthropoda</taxon>
        <taxon>Chelicerata</taxon>
        <taxon>Arachnida</taxon>
        <taxon>Acari</taxon>
        <taxon>Parasitiformes</taxon>
        <taxon>Ixodida</taxon>
        <taxon>Ixodoidea</taxon>
        <taxon>Ixodidae</taxon>
        <taxon>Rhipicephalinae</taxon>
        <taxon>Dermacentor</taxon>
    </lineage>
</organism>
<gene>
    <name evidence="1" type="ORF">HPB49_003304</name>
</gene>